<dbReference type="Proteomes" id="UP000741863">
    <property type="component" value="Unassembled WGS sequence"/>
</dbReference>
<name>A0ABS2PAL7_9BACL</name>
<feature type="signal peptide" evidence="1">
    <location>
        <begin position="1"/>
        <end position="22"/>
    </location>
</feature>
<dbReference type="RefSeq" id="WP_204696527.1">
    <property type="nucleotide sequence ID" value="NZ_JAFBEC010000003.1"/>
</dbReference>
<keyword evidence="1" id="KW-0732">Signal</keyword>
<dbReference type="EMBL" id="JAFBEC010000003">
    <property type="protein sequence ID" value="MBM7632354.1"/>
    <property type="molecule type" value="Genomic_DNA"/>
</dbReference>
<dbReference type="InterPro" id="IPR036366">
    <property type="entry name" value="PGBDSf"/>
</dbReference>
<dbReference type="InterPro" id="IPR036365">
    <property type="entry name" value="PGBD-like_sf"/>
</dbReference>
<dbReference type="Pfam" id="PF01471">
    <property type="entry name" value="PG_binding_1"/>
    <property type="match status" value="1"/>
</dbReference>
<evidence type="ECO:0000313" key="4">
    <source>
        <dbReference type="Proteomes" id="UP000741863"/>
    </source>
</evidence>
<keyword evidence="4" id="KW-1185">Reference proteome</keyword>
<comment type="caution">
    <text evidence="3">The sequence shown here is derived from an EMBL/GenBank/DDBJ whole genome shotgun (WGS) entry which is preliminary data.</text>
</comment>
<evidence type="ECO:0000313" key="3">
    <source>
        <dbReference type="EMBL" id="MBM7632354.1"/>
    </source>
</evidence>
<dbReference type="SUPFAM" id="SSF47090">
    <property type="entry name" value="PGBD-like"/>
    <property type="match status" value="1"/>
</dbReference>
<sequence>MKKLLILVPMFALVAMPFAVQSVEASSGNELEVEQSKGSDPLITPGYSPIFEWTPEEQPILTKGPGESFEKEFLQVMLTHFGFETDIDGIFGEHTEQQVKNLQADQGITQSGIVDVDTWMILQEEYGKKIFTEEKAITFAEEALDNDDLRFGIVGYKDVIPENRSYYKVQAKSQELIDNGGSGTVGYYDVYNNGEVVESDPPK</sequence>
<feature type="domain" description="Peptidoglycan binding-like" evidence="2">
    <location>
        <begin position="74"/>
        <end position="122"/>
    </location>
</feature>
<accession>A0ABS2PAL7</accession>
<evidence type="ECO:0000256" key="1">
    <source>
        <dbReference type="SAM" id="SignalP"/>
    </source>
</evidence>
<dbReference type="InterPro" id="IPR002477">
    <property type="entry name" value="Peptidoglycan-bd-like"/>
</dbReference>
<protein>
    <submittedName>
        <fullName evidence="3">Peptidoglycan hydrolase-like protein with peptidoglycan-binding domain</fullName>
    </submittedName>
</protein>
<feature type="chain" id="PRO_5045167042" evidence="1">
    <location>
        <begin position="23"/>
        <end position="203"/>
    </location>
</feature>
<reference evidence="3 4" key="1">
    <citation type="submission" date="2021-01" db="EMBL/GenBank/DDBJ databases">
        <title>Genomic Encyclopedia of Type Strains, Phase IV (KMG-IV): sequencing the most valuable type-strain genomes for metagenomic binning, comparative biology and taxonomic classification.</title>
        <authorList>
            <person name="Goeker M."/>
        </authorList>
    </citation>
    <scope>NUCLEOTIDE SEQUENCE [LARGE SCALE GENOMIC DNA]</scope>
    <source>
        <strain evidence="3 4">DSM 25540</strain>
    </source>
</reference>
<organism evidence="3 4">
    <name type="scientific">Geomicrobium sediminis</name>
    <dbReference type="NCBI Taxonomy" id="1347788"/>
    <lineage>
        <taxon>Bacteria</taxon>
        <taxon>Bacillati</taxon>
        <taxon>Bacillota</taxon>
        <taxon>Bacilli</taxon>
        <taxon>Bacillales</taxon>
        <taxon>Geomicrobium</taxon>
    </lineage>
</organism>
<evidence type="ECO:0000259" key="2">
    <source>
        <dbReference type="Pfam" id="PF01471"/>
    </source>
</evidence>
<proteinExistence type="predicted"/>
<dbReference type="Gene3D" id="1.10.101.10">
    <property type="entry name" value="PGBD-like superfamily/PGBD"/>
    <property type="match status" value="1"/>
</dbReference>
<gene>
    <name evidence="3" type="ORF">JOD17_001447</name>
</gene>